<dbReference type="EMBL" id="CACVBS010000046">
    <property type="protein sequence ID" value="CAA7265091.1"/>
    <property type="molecule type" value="Genomic_DNA"/>
</dbReference>
<proteinExistence type="predicted"/>
<evidence type="ECO:0000313" key="2">
    <source>
        <dbReference type="Proteomes" id="UP000467700"/>
    </source>
</evidence>
<dbReference type="Gene3D" id="1.20.1280.50">
    <property type="match status" value="1"/>
</dbReference>
<dbReference type="AlphaFoldDB" id="A0A8S0XSU8"/>
<reference evidence="1 2" key="1">
    <citation type="submission" date="2020-01" db="EMBL/GenBank/DDBJ databases">
        <authorList>
            <person name="Gupta K D."/>
        </authorList>
    </citation>
    <scope>NUCLEOTIDE SEQUENCE [LARGE SCALE GENOMIC DNA]</scope>
</reference>
<keyword evidence="2" id="KW-1185">Reference proteome</keyword>
<organism evidence="1 2">
    <name type="scientific">Cyclocybe aegerita</name>
    <name type="common">Black poplar mushroom</name>
    <name type="synonym">Agrocybe aegerita</name>
    <dbReference type="NCBI Taxonomy" id="1973307"/>
    <lineage>
        <taxon>Eukaryota</taxon>
        <taxon>Fungi</taxon>
        <taxon>Dikarya</taxon>
        <taxon>Basidiomycota</taxon>
        <taxon>Agaricomycotina</taxon>
        <taxon>Agaricomycetes</taxon>
        <taxon>Agaricomycetidae</taxon>
        <taxon>Agaricales</taxon>
        <taxon>Agaricineae</taxon>
        <taxon>Bolbitiaceae</taxon>
        <taxon>Cyclocybe</taxon>
    </lineage>
</organism>
<evidence type="ECO:0000313" key="1">
    <source>
        <dbReference type="EMBL" id="CAA7265091.1"/>
    </source>
</evidence>
<sequence length="505" mass="57369">MKISNVMTSPIYALNDDVLLLTFSKNAQPEYEAIRNILAVSRVCHSWRTLALETPSLWASALNINALTQLPEKGKQEIIRRTGSAPLSFAGDVRSWSYQQFLFRTVLHEYWPRIRHLDILIRPSLVDTYDEGWCAIYQPAPYLEEFSIMFSTFQAEEPTDTSDEEDDETEHVIHIPPGFFGGDAPLLRSFSCPSIHDFDLSAPWLMNLRHLLFGQGGEDGKIGISLATFLGTLDNMKNLETLHISTEYLVVPEDPTVTLPTAHLPRLLDIRLEPEYSLKRRDTLLTGVSLLKHLVPAAGCGLHVRLKERSGRLSLQHTKNLLHESLAMHSKNWFDVGMDKAPLTLHLNYRGITIAHQYTDWDQGRHFSVTIQDANDGHPEYLLFVLDAFSLCNFATITHLNLELDTEIYWTNSHVASFIAALSNIHVLETDVKTLGAMTTASKNYPELKDRVPFPILAQLQLREYFGRKARGTVEDACRGFNEWRDQIGYPVTIVRPEVQISPYD</sequence>
<name>A0A8S0XSU8_CYCAE</name>
<protein>
    <recommendedName>
        <fullName evidence="3">F-box domain-containing protein</fullName>
    </recommendedName>
</protein>
<evidence type="ECO:0008006" key="3">
    <source>
        <dbReference type="Google" id="ProtNLM"/>
    </source>
</evidence>
<gene>
    <name evidence="1" type="ORF">AAE3_LOCUS7034</name>
</gene>
<dbReference type="OrthoDB" id="2872289at2759"/>
<accession>A0A8S0XSU8</accession>
<dbReference type="Proteomes" id="UP000467700">
    <property type="component" value="Unassembled WGS sequence"/>
</dbReference>
<comment type="caution">
    <text evidence="1">The sequence shown here is derived from an EMBL/GenBank/DDBJ whole genome shotgun (WGS) entry which is preliminary data.</text>
</comment>